<organism evidence="2 3">
    <name type="scientific">Clohesyomyces aquaticus</name>
    <dbReference type="NCBI Taxonomy" id="1231657"/>
    <lineage>
        <taxon>Eukaryota</taxon>
        <taxon>Fungi</taxon>
        <taxon>Dikarya</taxon>
        <taxon>Ascomycota</taxon>
        <taxon>Pezizomycotina</taxon>
        <taxon>Dothideomycetes</taxon>
        <taxon>Pleosporomycetidae</taxon>
        <taxon>Pleosporales</taxon>
        <taxon>Lindgomycetaceae</taxon>
        <taxon>Clohesyomyces</taxon>
    </lineage>
</organism>
<dbReference type="STRING" id="1231657.A0A1Y2A2A4"/>
<evidence type="ECO:0000313" key="2">
    <source>
        <dbReference type="EMBL" id="ORY16649.1"/>
    </source>
</evidence>
<evidence type="ECO:0000313" key="3">
    <source>
        <dbReference type="Proteomes" id="UP000193144"/>
    </source>
</evidence>
<sequence>MKTPVANADETPPRTEEDPIATANRILTKDAKSDPAVAKKLILAHLQEPEYTARDAEIRDSVWKIMDLMEQLAKKFFKFPFPETSANMSKLRTMFRSLAPETVKIIGSVASGGPGGDNAWYEFFTEEQKRRALVIAIIGNVVVEQVFEHHFFGGGKEAKGELTETQKKYRKDDGFVRNTKYAEIISRYLRAVDDPKTTKPNSLPLPADFHRYTQHIALAIYTHLSPILSLHWKMPSSSRSRSSSSSSPPLEYQTLLKDLYTLTTRAGALSIQMRIDPHTAYHFTPMFKEDRFLPKFADCFNISRLQAAHPRNPAKVWPDNFSEQEIRKRKLDDAVICVTMMSGVTAYRKGGWEAKDSRVGLVRYEGKDGTEKGLRSRCLTQGWVYVRWGRGRKWEKGVEVTKKEDYGMLWDGGFVEFRDLVERCKKGKGRA</sequence>
<keyword evidence="3" id="KW-1185">Reference proteome</keyword>
<dbReference type="Proteomes" id="UP000193144">
    <property type="component" value="Unassembled WGS sequence"/>
</dbReference>
<feature type="region of interest" description="Disordered" evidence="1">
    <location>
        <begin position="1"/>
        <end position="20"/>
    </location>
</feature>
<accession>A0A1Y2A2A4</accession>
<gene>
    <name evidence="2" type="ORF">BCR34DRAFT_476214</name>
</gene>
<evidence type="ECO:0000256" key="1">
    <source>
        <dbReference type="SAM" id="MobiDB-lite"/>
    </source>
</evidence>
<protein>
    <submittedName>
        <fullName evidence="2">Uncharacterized protein</fullName>
    </submittedName>
</protein>
<name>A0A1Y2A2A4_9PLEO</name>
<dbReference type="EMBL" id="MCFA01000017">
    <property type="protein sequence ID" value="ORY16649.1"/>
    <property type="molecule type" value="Genomic_DNA"/>
</dbReference>
<dbReference type="AlphaFoldDB" id="A0A1Y2A2A4"/>
<comment type="caution">
    <text evidence="2">The sequence shown here is derived from an EMBL/GenBank/DDBJ whole genome shotgun (WGS) entry which is preliminary data.</text>
</comment>
<reference evidence="2 3" key="1">
    <citation type="submission" date="2016-07" db="EMBL/GenBank/DDBJ databases">
        <title>Pervasive Adenine N6-methylation of Active Genes in Fungi.</title>
        <authorList>
            <consortium name="DOE Joint Genome Institute"/>
            <person name="Mondo S.J."/>
            <person name="Dannebaum R.O."/>
            <person name="Kuo R.C."/>
            <person name="Labutti K."/>
            <person name="Haridas S."/>
            <person name="Kuo A."/>
            <person name="Salamov A."/>
            <person name="Ahrendt S.R."/>
            <person name="Lipzen A."/>
            <person name="Sullivan W."/>
            <person name="Andreopoulos W.B."/>
            <person name="Clum A."/>
            <person name="Lindquist E."/>
            <person name="Daum C."/>
            <person name="Ramamoorthy G.K."/>
            <person name="Gryganskyi A."/>
            <person name="Culley D."/>
            <person name="Magnuson J.K."/>
            <person name="James T.Y."/>
            <person name="O'Malley M.A."/>
            <person name="Stajich J.E."/>
            <person name="Spatafora J.W."/>
            <person name="Visel A."/>
            <person name="Grigoriev I.V."/>
        </authorList>
    </citation>
    <scope>NUCLEOTIDE SEQUENCE [LARGE SCALE GENOMIC DNA]</scope>
    <source>
        <strain evidence="2 3">CBS 115471</strain>
    </source>
</reference>
<dbReference type="OrthoDB" id="309640at2759"/>
<proteinExistence type="predicted"/>